<feature type="domain" description="HTH tetR-type" evidence="5">
    <location>
        <begin position="21"/>
        <end position="81"/>
    </location>
</feature>
<dbReference type="SUPFAM" id="SSF46689">
    <property type="entry name" value="Homeodomain-like"/>
    <property type="match status" value="1"/>
</dbReference>
<comment type="caution">
    <text evidence="6">The sequence shown here is derived from an EMBL/GenBank/DDBJ whole genome shotgun (WGS) entry which is preliminary data.</text>
</comment>
<dbReference type="PANTHER" id="PTHR30055">
    <property type="entry name" value="HTH-TYPE TRANSCRIPTIONAL REGULATOR RUTR"/>
    <property type="match status" value="1"/>
</dbReference>
<evidence type="ECO:0000256" key="4">
    <source>
        <dbReference type="PROSITE-ProRule" id="PRU00335"/>
    </source>
</evidence>
<dbReference type="InterPro" id="IPR036271">
    <property type="entry name" value="Tet_transcr_reg_TetR-rel_C_sf"/>
</dbReference>
<keyword evidence="3" id="KW-0804">Transcription</keyword>
<evidence type="ECO:0000313" key="7">
    <source>
        <dbReference type="Proteomes" id="UP000293865"/>
    </source>
</evidence>
<dbReference type="Gene3D" id="1.10.10.60">
    <property type="entry name" value="Homeodomain-like"/>
    <property type="match status" value="1"/>
</dbReference>
<accession>A0A4Q2KT91</accession>
<reference evidence="6 7" key="1">
    <citation type="submission" date="2019-01" db="EMBL/GenBank/DDBJ databases">
        <title>Agromyces.</title>
        <authorList>
            <person name="Li J."/>
        </authorList>
    </citation>
    <scope>NUCLEOTIDE SEQUENCE [LARGE SCALE GENOMIC DNA]</scope>
    <source>
        <strain evidence="6 7">DSM 15934</strain>
    </source>
</reference>
<evidence type="ECO:0000313" key="6">
    <source>
        <dbReference type="EMBL" id="RXZ68029.1"/>
    </source>
</evidence>
<evidence type="ECO:0000256" key="2">
    <source>
        <dbReference type="ARBA" id="ARBA00023125"/>
    </source>
</evidence>
<dbReference type="OrthoDB" id="2356263at2"/>
<dbReference type="RefSeq" id="WP_129521767.1">
    <property type="nucleotide sequence ID" value="NZ_SDPN01000034.1"/>
</dbReference>
<name>A0A4Q2KT91_9MICO</name>
<keyword evidence="7" id="KW-1185">Reference proteome</keyword>
<dbReference type="Pfam" id="PF00440">
    <property type="entry name" value="TetR_N"/>
    <property type="match status" value="1"/>
</dbReference>
<dbReference type="Proteomes" id="UP000293865">
    <property type="component" value="Unassembled WGS sequence"/>
</dbReference>
<organism evidence="6 7">
    <name type="scientific">Agromyces albus</name>
    <dbReference type="NCBI Taxonomy" id="205332"/>
    <lineage>
        <taxon>Bacteria</taxon>
        <taxon>Bacillati</taxon>
        <taxon>Actinomycetota</taxon>
        <taxon>Actinomycetes</taxon>
        <taxon>Micrococcales</taxon>
        <taxon>Microbacteriaceae</taxon>
        <taxon>Agromyces</taxon>
    </lineage>
</organism>
<dbReference type="GO" id="GO:0000976">
    <property type="term" value="F:transcription cis-regulatory region binding"/>
    <property type="evidence" value="ECO:0007669"/>
    <property type="project" value="TreeGrafter"/>
</dbReference>
<gene>
    <name evidence="6" type="ORF">ESP51_15360</name>
</gene>
<dbReference type="SUPFAM" id="SSF48498">
    <property type="entry name" value="Tetracyclin repressor-like, C-terminal domain"/>
    <property type="match status" value="1"/>
</dbReference>
<sequence length="212" mass="22497">MPTIPRSERAASGRPATFTEEARRSQLVSVTIDLVARYGYRGCSLQRIADAAGISKAAVIYHFESKDAVIRAAYDRVIESLTESVAESVSSAPDAAGKVDAYVTALVGYMSAHPTEVRMIVEARDESNDIGVVRATDAAVRWAAPARLIDDARRAGVYPDDADARNLAVILGGAIDGVVAEHLADPDFDLQRAAADILALLHGLRRPASPAG</sequence>
<keyword evidence="1" id="KW-0805">Transcription regulation</keyword>
<dbReference type="PANTHER" id="PTHR30055:SF234">
    <property type="entry name" value="HTH-TYPE TRANSCRIPTIONAL REGULATOR BETI"/>
    <property type="match status" value="1"/>
</dbReference>
<proteinExistence type="predicted"/>
<evidence type="ECO:0000256" key="1">
    <source>
        <dbReference type="ARBA" id="ARBA00023015"/>
    </source>
</evidence>
<dbReference type="GO" id="GO:0003700">
    <property type="term" value="F:DNA-binding transcription factor activity"/>
    <property type="evidence" value="ECO:0007669"/>
    <property type="project" value="TreeGrafter"/>
</dbReference>
<dbReference type="InterPro" id="IPR009057">
    <property type="entry name" value="Homeodomain-like_sf"/>
</dbReference>
<protein>
    <submittedName>
        <fullName evidence="6">TetR/AcrR family transcriptional regulator</fullName>
    </submittedName>
</protein>
<dbReference type="InterPro" id="IPR001647">
    <property type="entry name" value="HTH_TetR"/>
</dbReference>
<dbReference type="AlphaFoldDB" id="A0A4Q2KT91"/>
<dbReference type="InterPro" id="IPR050109">
    <property type="entry name" value="HTH-type_TetR-like_transc_reg"/>
</dbReference>
<dbReference type="PROSITE" id="PS50977">
    <property type="entry name" value="HTH_TETR_2"/>
    <property type="match status" value="1"/>
</dbReference>
<feature type="DNA-binding region" description="H-T-H motif" evidence="4">
    <location>
        <begin position="44"/>
        <end position="63"/>
    </location>
</feature>
<evidence type="ECO:0000256" key="3">
    <source>
        <dbReference type="ARBA" id="ARBA00023163"/>
    </source>
</evidence>
<keyword evidence="2 4" id="KW-0238">DNA-binding</keyword>
<dbReference type="Gene3D" id="1.10.357.10">
    <property type="entry name" value="Tetracycline Repressor, domain 2"/>
    <property type="match status" value="1"/>
</dbReference>
<dbReference type="EMBL" id="SDPN01000034">
    <property type="protein sequence ID" value="RXZ68029.1"/>
    <property type="molecule type" value="Genomic_DNA"/>
</dbReference>
<dbReference type="PRINTS" id="PR00455">
    <property type="entry name" value="HTHTETR"/>
</dbReference>
<evidence type="ECO:0000259" key="5">
    <source>
        <dbReference type="PROSITE" id="PS50977"/>
    </source>
</evidence>